<comment type="caution">
    <text evidence="1">The sequence shown here is derived from an EMBL/GenBank/DDBJ whole genome shotgun (WGS) entry which is preliminary data.</text>
</comment>
<accession>A0ABS9I6U7</accession>
<dbReference type="EMBL" id="JAKJXH010000014">
    <property type="protein sequence ID" value="MCF7543503.1"/>
    <property type="molecule type" value="Genomic_DNA"/>
</dbReference>
<proteinExistence type="predicted"/>
<protein>
    <submittedName>
        <fullName evidence="1">Uncharacterized protein</fullName>
    </submittedName>
</protein>
<gene>
    <name evidence="1" type="ORF">L4G47_14900</name>
</gene>
<sequence>MELVTLAPIDLNRIGLASFSGRKTLSKIMEVADGRTETLKQAVVALVYENGESTARLQLLHMVNARTYGSVPGAIAFDIQDLMTQYSDVYSNCLAYPALKIGERYFKLQEIEVE</sequence>
<dbReference type="Proteomes" id="UP001162905">
    <property type="component" value="Unassembled WGS sequence"/>
</dbReference>
<dbReference type="RefSeq" id="WP_237252989.1">
    <property type="nucleotide sequence ID" value="NZ_JAKJXF010000004.1"/>
</dbReference>
<organism evidence="1 2">
    <name type="scientific">Pseudomonas petrae</name>
    <dbReference type="NCBI Taxonomy" id="2912190"/>
    <lineage>
        <taxon>Bacteria</taxon>
        <taxon>Pseudomonadati</taxon>
        <taxon>Pseudomonadota</taxon>
        <taxon>Gammaproteobacteria</taxon>
        <taxon>Pseudomonadales</taxon>
        <taxon>Pseudomonadaceae</taxon>
        <taxon>Pseudomonas</taxon>
    </lineage>
</organism>
<keyword evidence="2" id="KW-1185">Reference proteome</keyword>
<evidence type="ECO:0000313" key="2">
    <source>
        <dbReference type="Proteomes" id="UP001162905"/>
    </source>
</evidence>
<evidence type="ECO:0000313" key="1">
    <source>
        <dbReference type="EMBL" id="MCF7543503.1"/>
    </source>
</evidence>
<reference evidence="1" key="1">
    <citation type="submission" date="2022-01" db="EMBL/GenBank/DDBJ databases">
        <title>Pseudomonas sp. nov. isolated from Antarctic regolith.</title>
        <authorList>
            <person name="Novakova D."/>
            <person name="Sedlar K."/>
        </authorList>
    </citation>
    <scope>NUCLEOTIDE SEQUENCE</scope>
    <source>
        <strain evidence="1">P2647</strain>
    </source>
</reference>
<name>A0ABS9I6U7_9PSED</name>